<dbReference type="OrthoDB" id="422206at2759"/>
<keyword evidence="2 6" id="KW-0812">Transmembrane</keyword>
<gene>
    <name evidence="7" type="ORF">CAOG_001031</name>
</gene>
<dbReference type="InterPro" id="IPR036259">
    <property type="entry name" value="MFS_trans_sf"/>
</dbReference>
<feature type="transmembrane region" description="Helical" evidence="6">
    <location>
        <begin position="134"/>
        <end position="159"/>
    </location>
</feature>
<evidence type="ECO:0008006" key="9">
    <source>
        <dbReference type="Google" id="ProtNLM"/>
    </source>
</evidence>
<feature type="transmembrane region" description="Helical" evidence="6">
    <location>
        <begin position="424"/>
        <end position="447"/>
    </location>
</feature>
<dbReference type="PANTHER" id="PTHR10924">
    <property type="entry name" value="MAJOR FACILITATOR SUPERFAMILY PROTEIN-RELATED"/>
    <property type="match status" value="1"/>
</dbReference>
<evidence type="ECO:0000313" key="8">
    <source>
        <dbReference type="Proteomes" id="UP000008743"/>
    </source>
</evidence>
<feature type="region of interest" description="Disordered" evidence="5">
    <location>
        <begin position="1"/>
        <end position="30"/>
    </location>
</feature>
<keyword evidence="4 6" id="KW-0472">Membrane</keyword>
<evidence type="ECO:0000256" key="6">
    <source>
        <dbReference type="SAM" id="Phobius"/>
    </source>
</evidence>
<proteinExistence type="predicted"/>
<organism evidence="7 8">
    <name type="scientific">Capsaspora owczarzaki (strain ATCC 30864)</name>
    <dbReference type="NCBI Taxonomy" id="595528"/>
    <lineage>
        <taxon>Eukaryota</taxon>
        <taxon>Filasterea</taxon>
        <taxon>Capsaspora</taxon>
    </lineage>
</organism>
<dbReference type="AlphaFoldDB" id="A0A0D2U342"/>
<feature type="transmembrane region" description="Helical" evidence="6">
    <location>
        <begin position="110"/>
        <end position="128"/>
    </location>
</feature>
<dbReference type="InterPro" id="IPR049680">
    <property type="entry name" value="FLVCR1-2_SLC49-like"/>
</dbReference>
<dbReference type="Proteomes" id="UP000008743">
    <property type="component" value="Unassembled WGS sequence"/>
</dbReference>
<dbReference type="GO" id="GO:0097037">
    <property type="term" value="P:heme export"/>
    <property type="evidence" value="ECO:0007669"/>
    <property type="project" value="TreeGrafter"/>
</dbReference>
<dbReference type="eggNOG" id="KOG2563">
    <property type="taxonomic scope" value="Eukaryota"/>
</dbReference>
<dbReference type="GO" id="GO:0016020">
    <property type="term" value="C:membrane"/>
    <property type="evidence" value="ECO:0007669"/>
    <property type="project" value="UniProtKB-SubCell"/>
</dbReference>
<dbReference type="InParanoid" id="A0A0D2U342"/>
<evidence type="ECO:0000256" key="3">
    <source>
        <dbReference type="ARBA" id="ARBA00022989"/>
    </source>
</evidence>
<evidence type="ECO:0000256" key="4">
    <source>
        <dbReference type="ARBA" id="ARBA00023136"/>
    </source>
</evidence>
<dbReference type="PhylomeDB" id="A0A0D2U342"/>
<evidence type="ECO:0000313" key="7">
    <source>
        <dbReference type="EMBL" id="KJE89591.1"/>
    </source>
</evidence>
<keyword evidence="8" id="KW-1185">Reference proteome</keyword>
<evidence type="ECO:0000256" key="1">
    <source>
        <dbReference type="ARBA" id="ARBA00004141"/>
    </source>
</evidence>
<dbReference type="InterPro" id="IPR011701">
    <property type="entry name" value="MFS"/>
</dbReference>
<feature type="transmembrane region" description="Helical" evidence="6">
    <location>
        <begin position="171"/>
        <end position="191"/>
    </location>
</feature>
<feature type="transmembrane region" description="Helical" evidence="6">
    <location>
        <begin position="366"/>
        <end position="388"/>
    </location>
</feature>
<feature type="transmembrane region" description="Helical" evidence="6">
    <location>
        <begin position="400"/>
        <end position="418"/>
    </location>
</feature>
<name>A0A0D2U342_CAPO3</name>
<feature type="transmembrane region" description="Helical" evidence="6">
    <location>
        <begin position="77"/>
        <end position="101"/>
    </location>
</feature>
<accession>A0A0D2U342</accession>
<dbReference type="Gene3D" id="1.20.1250.20">
    <property type="entry name" value="MFS general substrate transporter like domains"/>
    <property type="match status" value="2"/>
</dbReference>
<comment type="subcellular location">
    <subcellularLocation>
        <location evidence="1">Membrane</location>
        <topology evidence="1">Multi-pass membrane protein</topology>
    </subcellularLocation>
</comment>
<feature type="region of interest" description="Disordered" evidence="5">
    <location>
        <begin position="230"/>
        <end position="252"/>
    </location>
</feature>
<keyword evidence="3 6" id="KW-1133">Transmembrane helix</keyword>
<evidence type="ECO:0000256" key="2">
    <source>
        <dbReference type="ARBA" id="ARBA00022692"/>
    </source>
</evidence>
<feature type="transmembrane region" description="Helical" evidence="6">
    <location>
        <begin position="330"/>
        <end position="354"/>
    </location>
</feature>
<feature type="transmembrane region" description="Helical" evidence="6">
    <location>
        <begin position="484"/>
        <end position="506"/>
    </location>
</feature>
<dbReference type="EMBL" id="KE346360">
    <property type="protein sequence ID" value="KJE89591.1"/>
    <property type="molecule type" value="Genomic_DNA"/>
</dbReference>
<feature type="compositionally biased region" description="Low complexity" evidence="5">
    <location>
        <begin position="231"/>
        <end position="243"/>
    </location>
</feature>
<protein>
    <recommendedName>
        <fullName evidence="9">Major facilitator superfamily (MFS) profile domain-containing protein</fullName>
    </recommendedName>
</protein>
<dbReference type="SUPFAM" id="SSF103473">
    <property type="entry name" value="MFS general substrate transporter"/>
    <property type="match status" value="1"/>
</dbReference>
<feature type="transmembrane region" description="Helical" evidence="6">
    <location>
        <begin position="203"/>
        <end position="222"/>
    </location>
</feature>
<dbReference type="GO" id="GO:0015232">
    <property type="term" value="F:heme transmembrane transporter activity"/>
    <property type="evidence" value="ECO:0007669"/>
    <property type="project" value="TreeGrafter"/>
</dbReference>
<sequence>MQSPSEYRSTAHDGPLGETRSPTPAGGAADDDGTQLYTRRWAVLALFALLSFSNAVMWITFSPISSIVGEWYDKSDFLVNCLSMVYMAVYIPLVFASGWIFDRPGGLRSGTIWGALLNAAGAWIRYGGKAASGFAILMAGQAVASVAQTFILGVPALLAATWFGPKERSTATGLGVLANQVGIAFGMVLSPQVVDVGGDLGNYLLAQAIACTAIAVGICVLFSGNPPKPPSQAAAKQLQQQQARSHHGTQANFSHESLHKLSDHDHHDHHDHHDDEMIHDPIAARRALIGVTAHSAAPLSQSTQLLSPTAPSDGMGYIQGVLHCLKDRDFVLLLLAYGINVGVFYAVTTLLNQILTPRFPGEEVQFGWIGFVVVVSGLAGSVLSGVYLDRTGRFQLTTMVIYLSTTIGMVFFSLAVEYTGLAPIYVASGFLGFFVTALLPVGFEYAAEISFPVAESTSSGLVNCISQVFGIVLIVGIGELQNSVGVSAGNWLLTGALGLGLAAMYLTREQLRRRQVDKTFAIQ</sequence>
<feature type="transmembrane region" description="Helical" evidence="6">
    <location>
        <begin position="41"/>
        <end position="65"/>
    </location>
</feature>
<evidence type="ECO:0000256" key="5">
    <source>
        <dbReference type="SAM" id="MobiDB-lite"/>
    </source>
</evidence>
<feature type="transmembrane region" description="Helical" evidence="6">
    <location>
        <begin position="459"/>
        <end position="478"/>
    </location>
</feature>
<dbReference type="OMA" id="CAYPFIM"/>
<reference evidence="8" key="1">
    <citation type="submission" date="2011-02" db="EMBL/GenBank/DDBJ databases">
        <title>The Genome Sequence of Capsaspora owczarzaki ATCC 30864.</title>
        <authorList>
            <person name="Russ C."/>
            <person name="Cuomo C."/>
            <person name="Burger G."/>
            <person name="Gray M.W."/>
            <person name="Holland P.W.H."/>
            <person name="King N."/>
            <person name="Lang F.B.F."/>
            <person name="Roger A.J."/>
            <person name="Ruiz-Trillo I."/>
            <person name="Young S.K."/>
            <person name="Zeng Q."/>
            <person name="Gargeya S."/>
            <person name="Alvarado L."/>
            <person name="Berlin A."/>
            <person name="Chapman S.B."/>
            <person name="Chen Z."/>
            <person name="Freedman E."/>
            <person name="Gellesch M."/>
            <person name="Goldberg J."/>
            <person name="Griggs A."/>
            <person name="Gujja S."/>
            <person name="Heilman E."/>
            <person name="Heiman D."/>
            <person name="Howarth C."/>
            <person name="Mehta T."/>
            <person name="Neiman D."/>
            <person name="Pearson M."/>
            <person name="Roberts A."/>
            <person name="Saif S."/>
            <person name="Shea T."/>
            <person name="Shenoy N."/>
            <person name="Sisk P."/>
            <person name="Stolte C."/>
            <person name="Sykes S."/>
            <person name="White J."/>
            <person name="Yandava C."/>
            <person name="Haas B."/>
            <person name="Nusbaum C."/>
            <person name="Birren B."/>
        </authorList>
    </citation>
    <scope>NUCLEOTIDE SEQUENCE</scope>
    <source>
        <strain evidence="8">ATCC 30864</strain>
    </source>
</reference>
<dbReference type="PANTHER" id="PTHR10924:SF4">
    <property type="entry name" value="GH15861P"/>
    <property type="match status" value="1"/>
</dbReference>
<dbReference type="Pfam" id="PF07690">
    <property type="entry name" value="MFS_1"/>
    <property type="match status" value="1"/>
</dbReference>
<dbReference type="GO" id="GO:0020037">
    <property type="term" value="F:heme binding"/>
    <property type="evidence" value="ECO:0007669"/>
    <property type="project" value="TreeGrafter"/>
</dbReference>
<dbReference type="RefSeq" id="XP_004365902.1">
    <property type="nucleotide sequence ID" value="XM_004365845.2"/>
</dbReference>